<dbReference type="Proteomes" id="UP000307720">
    <property type="component" value="Unassembled WGS sequence"/>
</dbReference>
<reference evidence="1" key="1">
    <citation type="submission" date="2019-04" db="EMBL/GenBank/DDBJ databases">
        <title>Microbes associate with the intestines of laboratory mice.</title>
        <authorList>
            <person name="Navarre W."/>
            <person name="Wong E."/>
            <person name="Huang K."/>
            <person name="Tropini C."/>
            <person name="Ng K."/>
            <person name="Yu B."/>
        </authorList>
    </citation>
    <scope>NUCLEOTIDE SEQUENCE</scope>
    <source>
        <strain evidence="1">NM72_1-8</strain>
    </source>
</reference>
<organism evidence="1 2">
    <name type="scientific">Hominisplanchenecus murintestinalis</name>
    <dbReference type="NCBI Taxonomy" id="2941517"/>
    <lineage>
        <taxon>Bacteria</taxon>
        <taxon>Bacillati</taxon>
        <taxon>Bacillota</taxon>
        <taxon>Clostridia</taxon>
        <taxon>Lachnospirales</taxon>
        <taxon>Lachnospiraceae</taxon>
        <taxon>Hominisplanchenecus</taxon>
    </lineage>
</organism>
<evidence type="ECO:0000313" key="2">
    <source>
        <dbReference type="Proteomes" id="UP000307720"/>
    </source>
</evidence>
<gene>
    <name evidence="1" type="ORF">E5357_02890</name>
</gene>
<evidence type="ECO:0000313" key="1">
    <source>
        <dbReference type="EMBL" id="TGY00461.1"/>
    </source>
</evidence>
<protein>
    <submittedName>
        <fullName evidence="1">YkgJ family cysteine cluster protein</fullName>
    </submittedName>
</protein>
<comment type="caution">
    <text evidence="1">The sequence shown here is derived from an EMBL/GenBank/DDBJ whole genome shotgun (WGS) entry which is preliminary data.</text>
</comment>
<dbReference type="EMBL" id="SRZB01000002">
    <property type="protein sequence ID" value="TGY00461.1"/>
    <property type="molecule type" value="Genomic_DNA"/>
</dbReference>
<name>A0AC61R2U6_9FIRM</name>
<sequence length="227" mass="26445">MRRQVSLDEISDGKLYDLNDCVKVDCHDCQGCSSCCRGMGSSILLDPLDVHRLRMHLGKSFDELLEEALELRMVDGTILPNLRMAGSREACVFLSGEGRCGIHAARPGICRLFPLGRYYEEHKFRYFLQVHECSKTNRSKVKVKKWIDTPSPRQYEKFVTDWHYFLEDAERLVAESQGTDSPRNLNLYILQNFYRKPFDGERDFYVQFDVRLREARCLMDAQQKGND</sequence>
<keyword evidence="2" id="KW-1185">Reference proteome</keyword>
<accession>A0AC61R2U6</accession>
<proteinExistence type="predicted"/>